<dbReference type="InterPro" id="IPR005637">
    <property type="entry name" value="TAP_C_dom"/>
</dbReference>
<dbReference type="InterPro" id="IPR009060">
    <property type="entry name" value="UBA-like_sf"/>
</dbReference>
<dbReference type="Gene3D" id="3.80.10.10">
    <property type="entry name" value="Ribonuclease Inhibitor"/>
    <property type="match status" value="1"/>
</dbReference>
<dbReference type="PANTHER" id="PTHR10662">
    <property type="entry name" value="NUCLEAR RNA EXPORT FACTOR"/>
    <property type="match status" value="1"/>
</dbReference>
<dbReference type="InterPro" id="IPR030217">
    <property type="entry name" value="NXF_fam"/>
</dbReference>
<dbReference type="SUPFAM" id="SSF52058">
    <property type="entry name" value="L domain-like"/>
    <property type="match status" value="1"/>
</dbReference>
<evidence type="ECO:0000313" key="3">
    <source>
        <dbReference type="EMBL" id="KAK3208341.1"/>
    </source>
</evidence>
<feature type="compositionally biased region" description="Low complexity" evidence="1">
    <location>
        <begin position="31"/>
        <end position="49"/>
    </location>
</feature>
<keyword evidence="4" id="KW-1185">Reference proteome</keyword>
<dbReference type="CDD" id="cd14342">
    <property type="entry name" value="UBA_TAP-C"/>
    <property type="match status" value="1"/>
</dbReference>
<dbReference type="PROSITE" id="PS51281">
    <property type="entry name" value="TAP_C"/>
    <property type="match status" value="1"/>
</dbReference>
<dbReference type="PANTHER" id="PTHR10662:SF22">
    <property type="entry name" value="NUCLEAR RNA EXPORT FACTOR 1"/>
    <property type="match status" value="1"/>
</dbReference>
<dbReference type="GO" id="GO:0003723">
    <property type="term" value="F:RNA binding"/>
    <property type="evidence" value="ECO:0007669"/>
    <property type="project" value="TreeGrafter"/>
</dbReference>
<dbReference type="Pfam" id="PF03943">
    <property type="entry name" value="TAP_C"/>
    <property type="match status" value="1"/>
</dbReference>
<dbReference type="InterPro" id="IPR032675">
    <property type="entry name" value="LRR_dom_sf"/>
</dbReference>
<protein>
    <recommendedName>
        <fullName evidence="2">TAP-C domain-containing protein</fullName>
    </recommendedName>
</protein>
<comment type="caution">
    <text evidence="3">The sequence shown here is derived from an EMBL/GenBank/DDBJ whole genome shotgun (WGS) entry which is preliminary data.</text>
</comment>
<feature type="region of interest" description="Disordered" evidence="1">
    <location>
        <begin position="1"/>
        <end position="63"/>
    </location>
</feature>
<dbReference type="EMBL" id="WVTA01000007">
    <property type="protein sequence ID" value="KAK3208341.1"/>
    <property type="molecule type" value="Genomic_DNA"/>
</dbReference>
<dbReference type="GO" id="GO:0005634">
    <property type="term" value="C:nucleus"/>
    <property type="evidence" value="ECO:0007669"/>
    <property type="project" value="InterPro"/>
</dbReference>
<sequence length="411" mass="45041">MTGSAVSRPRGGGIRKQRQKRDRDGDMVMGSAPRVASAPRGSRASGSGPRSRDSHTAPFTELKVTGWTEENEVNKIVNFLERHAARRSQKASKGAIPPKMVKRHKASGTTLTIFVRPEDVTAFGKINGFTFTSSQGSQKITITGPGIRSKSPTAMEVEGVGKDSGGRTSTNETKQMLEGFLSRRYIPDSKLLDLSSIASDEEVLKSGMFNDERTQKKFFPALMVICNTLLKSADEKRETIHSVSLAGNNLPNLDVVRELSATLPHIKNLDLSGNKFANIRVLKPWKNRFRSLEHLIIEIPGEDWQEELVSWFPKLRILNAQQVRPDPPATAPEAAVASAAPTAGPVAAVPAAPVVTLTPEQEQMIATVMEQTNLKRETAIQCLEAGQWNFDEAGRIYLATKDTLTPDMFNI</sequence>
<accession>A0AAN6RG94</accession>
<evidence type="ECO:0000313" key="4">
    <source>
        <dbReference type="Proteomes" id="UP001280581"/>
    </source>
</evidence>
<dbReference type="Proteomes" id="UP001280581">
    <property type="component" value="Unassembled WGS sequence"/>
</dbReference>
<evidence type="ECO:0000256" key="1">
    <source>
        <dbReference type="SAM" id="MobiDB-lite"/>
    </source>
</evidence>
<gene>
    <name evidence="3" type="ORF">GRF29_77g403063</name>
</gene>
<dbReference type="SUPFAM" id="SSF46934">
    <property type="entry name" value="UBA-like"/>
    <property type="match status" value="1"/>
</dbReference>
<dbReference type="Gene3D" id="1.10.8.10">
    <property type="entry name" value="DNA helicase RuvA subunit, C-terminal domain"/>
    <property type="match status" value="1"/>
</dbReference>
<dbReference type="AlphaFoldDB" id="A0AAN6RG94"/>
<feature type="domain" description="TAP-C" evidence="2">
    <location>
        <begin position="359"/>
        <end position="411"/>
    </location>
</feature>
<dbReference type="GO" id="GO:0016973">
    <property type="term" value="P:poly(A)+ mRNA export from nucleus"/>
    <property type="evidence" value="ECO:0007669"/>
    <property type="project" value="TreeGrafter"/>
</dbReference>
<dbReference type="SMART" id="SM00804">
    <property type="entry name" value="TAP_C"/>
    <property type="match status" value="1"/>
</dbReference>
<reference evidence="3 4" key="1">
    <citation type="submission" date="2021-02" db="EMBL/GenBank/DDBJ databases">
        <title>Genome assembly of Pseudopithomyces chartarum.</title>
        <authorList>
            <person name="Jauregui R."/>
            <person name="Singh J."/>
            <person name="Voisey C."/>
        </authorList>
    </citation>
    <scope>NUCLEOTIDE SEQUENCE [LARGE SCALE GENOMIC DNA]</scope>
    <source>
        <strain evidence="3 4">AGR01</strain>
    </source>
</reference>
<organism evidence="3 4">
    <name type="scientific">Pseudopithomyces chartarum</name>
    <dbReference type="NCBI Taxonomy" id="1892770"/>
    <lineage>
        <taxon>Eukaryota</taxon>
        <taxon>Fungi</taxon>
        <taxon>Dikarya</taxon>
        <taxon>Ascomycota</taxon>
        <taxon>Pezizomycotina</taxon>
        <taxon>Dothideomycetes</taxon>
        <taxon>Pleosporomycetidae</taxon>
        <taxon>Pleosporales</taxon>
        <taxon>Massarineae</taxon>
        <taxon>Didymosphaeriaceae</taxon>
        <taxon>Pseudopithomyces</taxon>
    </lineage>
</organism>
<proteinExistence type="predicted"/>
<name>A0AAN6RG94_9PLEO</name>
<evidence type="ECO:0000259" key="2">
    <source>
        <dbReference type="PROSITE" id="PS51281"/>
    </source>
</evidence>